<feature type="domain" description="Apple" evidence="4">
    <location>
        <begin position="222"/>
        <end position="296"/>
    </location>
</feature>
<comment type="caution">
    <text evidence="5">The sequence shown here is derived from an EMBL/GenBank/DDBJ whole genome shotgun (WGS) entry which is preliminary data.</text>
</comment>
<dbReference type="PANTHER" id="PTHR33946:SF4">
    <property type="entry name" value="COAGULATION FACTOR XI"/>
    <property type="match status" value="1"/>
</dbReference>
<dbReference type="SUPFAM" id="SSF57414">
    <property type="entry name" value="Hairpin loop containing domain-like"/>
    <property type="match status" value="2"/>
</dbReference>
<evidence type="ECO:0000256" key="1">
    <source>
        <dbReference type="ARBA" id="ARBA00022737"/>
    </source>
</evidence>
<dbReference type="InterPro" id="IPR000177">
    <property type="entry name" value="Apple"/>
</dbReference>
<reference evidence="5 6" key="1">
    <citation type="journal article" date="2018" name="G3 (Bethesda)">
        <title>A High-Quality Reference Genome for the Invasive Mosquitofish Gambusia affinis Using a Chicago Library.</title>
        <authorList>
            <person name="Hoffberg S.L."/>
            <person name="Troendle N.J."/>
            <person name="Glenn T.C."/>
            <person name="Mahmud O."/>
            <person name="Louha S."/>
            <person name="Chalopin D."/>
            <person name="Bennetzen J.L."/>
            <person name="Mauricio R."/>
        </authorList>
    </citation>
    <scope>NUCLEOTIDE SEQUENCE [LARGE SCALE GENOMIC DNA]</scope>
    <source>
        <strain evidence="5">NE01/NJP1002.9</strain>
        <tissue evidence="5">Muscle</tissue>
    </source>
</reference>
<dbReference type="InterPro" id="IPR003609">
    <property type="entry name" value="Pan_app"/>
</dbReference>
<feature type="domain" description="Apple" evidence="4">
    <location>
        <begin position="41"/>
        <end position="122"/>
    </location>
</feature>
<dbReference type="Proteomes" id="UP000250572">
    <property type="component" value="Unassembled WGS sequence"/>
</dbReference>
<feature type="non-terminal residue" evidence="5">
    <location>
        <position position="1"/>
    </location>
</feature>
<keyword evidence="1" id="KW-0677">Repeat</keyword>
<feature type="chain" id="PRO_5016233126" description="Apple domain-containing protein" evidence="3">
    <location>
        <begin position="24"/>
        <end position="406"/>
    </location>
</feature>
<feature type="domain" description="Apple" evidence="4">
    <location>
        <begin position="298"/>
        <end position="386"/>
    </location>
</feature>
<dbReference type="CDD" id="cd01100">
    <property type="entry name" value="APPLE_Factor_XI_like"/>
    <property type="match status" value="3"/>
</dbReference>
<dbReference type="Pfam" id="PF14295">
    <property type="entry name" value="PAN_4"/>
    <property type="match status" value="1"/>
</dbReference>
<keyword evidence="2" id="KW-1015">Disulfide bond</keyword>
<dbReference type="PROSITE" id="PS50948">
    <property type="entry name" value="PAN"/>
    <property type="match status" value="3"/>
</dbReference>
<evidence type="ECO:0000256" key="3">
    <source>
        <dbReference type="SAM" id="SignalP"/>
    </source>
</evidence>
<dbReference type="Gene3D" id="3.50.4.10">
    <property type="entry name" value="Hepatocyte Growth Factor"/>
    <property type="match status" value="4"/>
</dbReference>
<gene>
    <name evidence="5" type="ORF">CCH79_00008885</name>
</gene>
<dbReference type="Pfam" id="PF00024">
    <property type="entry name" value="PAN_1"/>
    <property type="match status" value="3"/>
</dbReference>
<keyword evidence="6" id="KW-1185">Reference proteome</keyword>
<feature type="signal peptide" evidence="3">
    <location>
        <begin position="1"/>
        <end position="23"/>
    </location>
</feature>
<protein>
    <recommendedName>
        <fullName evidence="4">Apple domain-containing protein</fullName>
    </recommendedName>
</protein>
<keyword evidence="3" id="KW-0732">Signal</keyword>
<organism evidence="5 6">
    <name type="scientific">Gambusia affinis</name>
    <name type="common">Western mosquitofish</name>
    <name type="synonym">Heterandria affinis</name>
    <dbReference type="NCBI Taxonomy" id="33528"/>
    <lineage>
        <taxon>Eukaryota</taxon>
        <taxon>Metazoa</taxon>
        <taxon>Chordata</taxon>
        <taxon>Craniata</taxon>
        <taxon>Vertebrata</taxon>
        <taxon>Euteleostomi</taxon>
        <taxon>Actinopterygii</taxon>
        <taxon>Neopterygii</taxon>
        <taxon>Teleostei</taxon>
        <taxon>Neoteleostei</taxon>
        <taxon>Acanthomorphata</taxon>
        <taxon>Ovalentaria</taxon>
        <taxon>Atherinomorphae</taxon>
        <taxon>Cyprinodontiformes</taxon>
        <taxon>Poeciliidae</taxon>
        <taxon>Poeciliinae</taxon>
        <taxon>Gambusia</taxon>
    </lineage>
</organism>
<dbReference type="PANTHER" id="PTHR33946">
    <property type="match status" value="1"/>
</dbReference>
<sequence length="406" mass="46518">KKMESCFLRVFLLLLVCLSSSQGNVHFLHTDIALPRVPRRCIQGFLQNVDFLGSDVVDTYSPSMEHCQELCTQHPSCLFFTFNRPDKSSGRFRCYLKSSSSGHPQAQILLMGVNSGYSLKPCNLEPRTCFPQVFEDADFHGGDYKTFFTVNFEECQRVCTLDPVCQFFTFITGNFSSPEVRYKCHLKFSWYVPRPTAVVLKTGVVSGFSQKPQLTQYFATVCRSHLFSNTDFRGNDFLESEAVSPEHCQFLCSVHPQCTYFSFSSNDFRCLLKNNPNSMVAKTKSNFTSGISSHLCQIDESWAKLTYEDIEFHGSDFRSEVVTSVDICQEKCTEDPNCQFYTYHNGSFIHPDQQHRCFMKRVITMPMPSQVKKVDNVMSGFTLRNCRNIRCLFSPSVEHCQQLCTQ</sequence>
<dbReference type="EMBL" id="NHOQ01002733">
    <property type="protein sequence ID" value="PWA15225.1"/>
    <property type="molecule type" value="Genomic_DNA"/>
</dbReference>
<proteinExistence type="predicted"/>
<evidence type="ECO:0000313" key="5">
    <source>
        <dbReference type="EMBL" id="PWA15225.1"/>
    </source>
</evidence>
<dbReference type="STRING" id="33528.ENSGAFP00000023510"/>
<accession>A0A315UYF8</accession>
<feature type="non-terminal residue" evidence="5">
    <location>
        <position position="406"/>
    </location>
</feature>
<dbReference type="GO" id="GO:0005576">
    <property type="term" value="C:extracellular region"/>
    <property type="evidence" value="ECO:0007669"/>
    <property type="project" value="InterPro"/>
</dbReference>
<evidence type="ECO:0000256" key="2">
    <source>
        <dbReference type="ARBA" id="ARBA00023157"/>
    </source>
</evidence>
<evidence type="ECO:0000313" key="6">
    <source>
        <dbReference type="Proteomes" id="UP000250572"/>
    </source>
</evidence>
<evidence type="ECO:0000259" key="4">
    <source>
        <dbReference type="PROSITE" id="PS50948"/>
    </source>
</evidence>
<dbReference type="GO" id="GO:0006508">
    <property type="term" value="P:proteolysis"/>
    <property type="evidence" value="ECO:0007669"/>
    <property type="project" value="InterPro"/>
</dbReference>
<name>A0A315UYF8_GAMAF</name>
<dbReference type="AlphaFoldDB" id="A0A315UYF8"/>
<dbReference type="PRINTS" id="PR00005">
    <property type="entry name" value="APPLEDOMAIN"/>
</dbReference>
<dbReference type="SMART" id="SM00223">
    <property type="entry name" value="APPLE"/>
    <property type="match status" value="4"/>
</dbReference>